<proteinExistence type="predicted"/>
<dbReference type="KEGG" id="spon:HME9304_01191"/>
<gene>
    <name evidence="2" type="ORF">HME9304_01191</name>
</gene>
<keyword evidence="1" id="KW-1133">Transmembrane helix</keyword>
<evidence type="ECO:0000313" key="2">
    <source>
        <dbReference type="EMBL" id="AWX44191.1"/>
    </source>
</evidence>
<protein>
    <submittedName>
        <fullName evidence="2">Uncharacterized protein</fullName>
    </submittedName>
</protein>
<keyword evidence="1" id="KW-0472">Membrane</keyword>
<sequence length="54" mass="6287">MNKRIIGYILIGLAALAMILKWTILKNSEYTHILWISQLIFLIGGFLLLRNEKK</sequence>
<feature type="transmembrane region" description="Helical" evidence="1">
    <location>
        <begin position="5"/>
        <end position="24"/>
    </location>
</feature>
<dbReference type="Proteomes" id="UP000248536">
    <property type="component" value="Chromosome"/>
</dbReference>
<accession>A0A2Z4LQM7</accession>
<reference evidence="2 3" key="1">
    <citation type="submission" date="2018-06" db="EMBL/GenBank/DDBJ databases">
        <title>Spongiibacterium sp. HME9304 Genome sequencing and assembly.</title>
        <authorList>
            <person name="Kang H."/>
            <person name="Kim H."/>
            <person name="Joh K."/>
        </authorList>
    </citation>
    <scope>NUCLEOTIDE SEQUENCE [LARGE SCALE GENOMIC DNA]</scope>
    <source>
        <strain evidence="2 3">HME9304</strain>
    </source>
</reference>
<evidence type="ECO:0000313" key="3">
    <source>
        <dbReference type="Proteomes" id="UP000248536"/>
    </source>
</evidence>
<dbReference type="EMBL" id="CP030104">
    <property type="protein sequence ID" value="AWX44191.1"/>
    <property type="molecule type" value="Genomic_DNA"/>
</dbReference>
<name>A0A2Z4LQM7_9FLAO</name>
<keyword evidence="3" id="KW-1185">Reference proteome</keyword>
<dbReference type="RefSeq" id="WP_164674769.1">
    <property type="nucleotide sequence ID" value="NZ_CP030104.1"/>
</dbReference>
<evidence type="ECO:0000256" key="1">
    <source>
        <dbReference type="SAM" id="Phobius"/>
    </source>
</evidence>
<organism evidence="2 3">
    <name type="scientific">Flagellimonas maritima</name>
    <dbReference type="NCBI Taxonomy" id="1383885"/>
    <lineage>
        <taxon>Bacteria</taxon>
        <taxon>Pseudomonadati</taxon>
        <taxon>Bacteroidota</taxon>
        <taxon>Flavobacteriia</taxon>
        <taxon>Flavobacteriales</taxon>
        <taxon>Flavobacteriaceae</taxon>
        <taxon>Flagellimonas</taxon>
    </lineage>
</organism>
<dbReference type="AlphaFoldDB" id="A0A2Z4LQM7"/>
<keyword evidence="1" id="KW-0812">Transmembrane</keyword>
<feature type="transmembrane region" description="Helical" evidence="1">
    <location>
        <begin position="30"/>
        <end position="49"/>
    </location>
</feature>